<comment type="caution">
    <text evidence="6">Lacks conserved residue(s) required for the propagation of feature annotation.</text>
</comment>
<dbReference type="InterPro" id="IPR050104">
    <property type="entry name" value="FMN-dep_NADH:Q_OxRdtase_AzoR1"/>
</dbReference>
<comment type="function">
    <text evidence="6">Quinone reductase that provides resistance to thiol-specific stress caused by electrophilic quinones.</text>
</comment>
<dbReference type="SUPFAM" id="SSF52218">
    <property type="entry name" value="Flavoproteins"/>
    <property type="match status" value="1"/>
</dbReference>
<keyword evidence="2 6" id="KW-0288">FMN</keyword>
<organism evidence="8 9">
    <name type="scientific">Ketobacter alkanivorans</name>
    <dbReference type="NCBI Taxonomy" id="1917421"/>
    <lineage>
        <taxon>Bacteria</taxon>
        <taxon>Pseudomonadati</taxon>
        <taxon>Pseudomonadota</taxon>
        <taxon>Gammaproteobacteria</taxon>
        <taxon>Pseudomonadales</taxon>
        <taxon>Ketobacteraceae</taxon>
        <taxon>Ketobacter</taxon>
    </lineage>
</organism>
<dbReference type="InterPro" id="IPR023048">
    <property type="entry name" value="NADH:quinone_OxRdtase_FMN_depd"/>
</dbReference>
<dbReference type="EMBL" id="CP022684">
    <property type="protein sequence ID" value="AUM12097.1"/>
    <property type="molecule type" value="Genomic_DNA"/>
</dbReference>
<comment type="subunit">
    <text evidence="6">Homodimer.</text>
</comment>
<dbReference type="InterPro" id="IPR029039">
    <property type="entry name" value="Flavoprotein-like_sf"/>
</dbReference>
<reference evidence="9" key="1">
    <citation type="submission" date="2017-08" db="EMBL/GenBank/DDBJ databases">
        <title>Direct submision.</title>
        <authorList>
            <person name="Kim S.-J."/>
            <person name="Rhee S.-K."/>
        </authorList>
    </citation>
    <scope>NUCLEOTIDE SEQUENCE [LARGE SCALE GENOMIC DNA]</scope>
    <source>
        <strain evidence="9">GI5</strain>
    </source>
</reference>
<dbReference type="RefSeq" id="WP_101893433.1">
    <property type="nucleotide sequence ID" value="NZ_CP022684.1"/>
</dbReference>
<comment type="cofactor">
    <cofactor evidence="6">
        <name>FMN</name>
        <dbReference type="ChEBI" id="CHEBI:58210"/>
    </cofactor>
    <text evidence="6">Binds 1 FMN per subunit.</text>
</comment>
<evidence type="ECO:0000313" key="8">
    <source>
        <dbReference type="EMBL" id="AUM12097.1"/>
    </source>
</evidence>
<comment type="similarity">
    <text evidence="6">Belongs to the azoreductase type 1 family.</text>
</comment>
<keyword evidence="4 6" id="KW-0520">NAD</keyword>
<keyword evidence="9" id="KW-1185">Reference proteome</keyword>
<dbReference type="OrthoDB" id="9787136at2"/>
<evidence type="ECO:0000256" key="5">
    <source>
        <dbReference type="ARBA" id="ARBA00048542"/>
    </source>
</evidence>
<evidence type="ECO:0000256" key="3">
    <source>
        <dbReference type="ARBA" id="ARBA00023002"/>
    </source>
</evidence>
<dbReference type="Pfam" id="PF02525">
    <property type="entry name" value="Flavodoxin_2"/>
    <property type="match status" value="1"/>
</dbReference>
<evidence type="ECO:0000256" key="4">
    <source>
        <dbReference type="ARBA" id="ARBA00023027"/>
    </source>
</evidence>
<proteinExistence type="inferred from homology"/>
<dbReference type="PANTHER" id="PTHR43741:SF2">
    <property type="entry name" value="FMN-DEPENDENT NADH:QUINONE OXIDOREDUCTASE"/>
    <property type="match status" value="1"/>
</dbReference>
<comment type="catalytic activity">
    <reaction evidence="5">
        <text>N,N-dimethyl-1,4-phenylenediamine + anthranilate + 2 NAD(+) = 2-(4-dimethylaminophenyl)diazenylbenzoate + 2 NADH + 2 H(+)</text>
        <dbReference type="Rhea" id="RHEA:55872"/>
        <dbReference type="ChEBI" id="CHEBI:15378"/>
        <dbReference type="ChEBI" id="CHEBI:15783"/>
        <dbReference type="ChEBI" id="CHEBI:16567"/>
        <dbReference type="ChEBI" id="CHEBI:57540"/>
        <dbReference type="ChEBI" id="CHEBI:57945"/>
        <dbReference type="ChEBI" id="CHEBI:71579"/>
        <dbReference type="EC" id="1.7.1.17"/>
    </reaction>
    <physiologicalReaction direction="right-to-left" evidence="5">
        <dbReference type="Rhea" id="RHEA:55874"/>
    </physiologicalReaction>
</comment>
<dbReference type="GO" id="GO:0010181">
    <property type="term" value="F:FMN binding"/>
    <property type="evidence" value="ECO:0007669"/>
    <property type="project" value="UniProtKB-UniRule"/>
</dbReference>
<evidence type="ECO:0000256" key="2">
    <source>
        <dbReference type="ARBA" id="ARBA00022643"/>
    </source>
</evidence>
<dbReference type="EC" id="1.6.5.-" evidence="6"/>
<feature type="domain" description="Flavodoxin-like fold" evidence="7">
    <location>
        <begin position="1"/>
        <end position="197"/>
    </location>
</feature>
<dbReference type="Gene3D" id="3.40.50.360">
    <property type="match status" value="1"/>
</dbReference>
<dbReference type="Proteomes" id="UP000235116">
    <property type="component" value="Chromosome"/>
</dbReference>
<dbReference type="KEGG" id="kak:Kalk_06595"/>
<evidence type="ECO:0000256" key="1">
    <source>
        <dbReference type="ARBA" id="ARBA00022630"/>
    </source>
</evidence>
<accession>A0A2K9LIN0</accession>
<dbReference type="GO" id="GO:0009055">
    <property type="term" value="F:electron transfer activity"/>
    <property type="evidence" value="ECO:0007669"/>
    <property type="project" value="UniProtKB-UniRule"/>
</dbReference>
<keyword evidence="1 6" id="KW-0285">Flavoprotein</keyword>
<feature type="binding site" evidence="6">
    <location>
        <position position="9"/>
    </location>
    <ligand>
        <name>FMN</name>
        <dbReference type="ChEBI" id="CHEBI:58210"/>
    </ligand>
</feature>
<evidence type="ECO:0000256" key="6">
    <source>
        <dbReference type="HAMAP-Rule" id="MF_01216"/>
    </source>
</evidence>
<dbReference type="EC" id="1.7.1.17" evidence="6"/>
<evidence type="ECO:0000259" key="7">
    <source>
        <dbReference type="Pfam" id="PF02525"/>
    </source>
</evidence>
<gene>
    <name evidence="6" type="primary">azoR</name>
    <name evidence="8" type="ORF">Kalk_06595</name>
</gene>
<comment type="catalytic activity">
    <reaction evidence="6">
        <text>2 a quinone + NADH + H(+) = 2 a 1,4-benzosemiquinone + NAD(+)</text>
        <dbReference type="Rhea" id="RHEA:65952"/>
        <dbReference type="ChEBI" id="CHEBI:15378"/>
        <dbReference type="ChEBI" id="CHEBI:57540"/>
        <dbReference type="ChEBI" id="CHEBI:57945"/>
        <dbReference type="ChEBI" id="CHEBI:132124"/>
        <dbReference type="ChEBI" id="CHEBI:134225"/>
    </reaction>
</comment>
<evidence type="ECO:0000313" key="9">
    <source>
        <dbReference type="Proteomes" id="UP000235116"/>
    </source>
</evidence>
<protein>
    <recommendedName>
        <fullName evidence="6">FMN dependent NADH:quinone oxidoreductase</fullName>
        <ecNumber evidence="6">1.6.5.-</ecNumber>
    </recommendedName>
    <alternativeName>
        <fullName evidence="6">Azo-dye reductase</fullName>
    </alternativeName>
    <alternativeName>
        <fullName evidence="6">FMN-dependent NADH-azo compound oxidoreductase</fullName>
    </alternativeName>
    <alternativeName>
        <fullName evidence="6">FMN-dependent NADH-azoreductase</fullName>
        <ecNumber evidence="6">1.7.1.17</ecNumber>
    </alternativeName>
</protein>
<dbReference type="AlphaFoldDB" id="A0A2K9LIN0"/>
<dbReference type="PANTHER" id="PTHR43741">
    <property type="entry name" value="FMN-DEPENDENT NADH-AZOREDUCTASE 1"/>
    <property type="match status" value="1"/>
</dbReference>
<dbReference type="GO" id="GO:0016652">
    <property type="term" value="F:oxidoreductase activity, acting on NAD(P)H as acceptor"/>
    <property type="evidence" value="ECO:0007669"/>
    <property type="project" value="UniProtKB-UniRule"/>
</dbReference>
<dbReference type="GO" id="GO:0016655">
    <property type="term" value="F:oxidoreductase activity, acting on NAD(P)H, quinone or similar compound as acceptor"/>
    <property type="evidence" value="ECO:0007669"/>
    <property type="project" value="InterPro"/>
</dbReference>
<name>A0A2K9LIN0_9GAMM</name>
<keyword evidence="3 6" id="KW-0560">Oxidoreductase</keyword>
<comment type="function">
    <text evidence="6">Also exhibits azoreductase activity. Catalyzes the reductive cleavage of the azo bond in aromatic azo compounds to the corresponding amines.</text>
</comment>
<dbReference type="HAMAP" id="MF_01216">
    <property type="entry name" value="Azoreductase_type1"/>
    <property type="match status" value="1"/>
</dbReference>
<feature type="binding site" evidence="6">
    <location>
        <begin position="95"/>
        <end position="98"/>
    </location>
    <ligand>
        <name>FMN</name>
        <dbReference type="ChEBI" id="CHEBI:58210"/>
    </ligand>
</feature>
<sequence length="200" mass="21563">MKVLHISSSLFGENGNSSALAQHFLDSIKLAHPTADITVRDLAKQPVPHLDADTFKANITAAHERSEQQKQLAQLGDTLIEELLSTDVLVLSVPMYNFGIPSTLKAWIDQVARAGTTFKYTQNGPVGLVEGKKAYVLGARGGAYAGTPADTQTPFLKTFLGFIGITDVEFVFAEKLNMNADEAPNILAAAKHDIDQLLKA</sequence>
<dbReference type="InterPro" id="IPR003680">
    <property type="entry name" value="Flavodoxin_fold"/>
</dbReference>